<evidence type="ECO:0000313" key="4">
    <source>
        <dbReference type="EMBL" id="CUN76276.1"/>
    </source>
</evidence>
<dbReference type="EMBL" id="CYZR01000003">
    <property type="protein sequence ID" value="CUN76276.1"/>
    <property type="molecule type" value="Genomic_DNA"/>
</dbReference>
<feature type="domain" description="PhoU" evidence="3">
    <location>
        <begin position="17"/>
        <end position="104"/>
    </location>
</feature>
<protein>
    <recommendedName>
        <fullName evidence="1">Phosphate-specific transport system accessory protein PhoU</fullName>
    </recommendedName>
</protein>
<keyword evidence="1" id="KW-0813">Transport</keyword>
<dbReference type="PANTHER" id="PTHR42930:SF3">
    <property type="entry name" value="PHOSPHATE-SPECIFIC TRANSPORT SYSTEM ACCESSORY PROTEIN PHOU"/>
    <property type="match status" value="1"/>
</dbReference>
<evidence type="ECO:0000313" key="5">
    <source>
        <dbReference type="Proteomes" id="UP000095488"/>
    </source>
</evidence>
<keyword evidence="1" id="KW-0592">Phosphate transport</keyword>
<keyword evidence="2" id="KW-0175">Coiled coil</keyword>
<name>A0ABP2AQY2_SARVE</name>
<dbReference type="PANTHER" id="PTHR42930">
    <property type="entry name" value="PHOSPHATE-SPECIFIC TRANSPORT SYSTEM ACCESSORY PROTEIN PHOU"/>
    <property type="match status" value="1"/>
</dbReference>
<dbReference type="InterPro" id="IPR038078">
    <property type="entry name" value="PhoU-like_sf"/>
</dbReference>
<evidence type="ECO:0000256" key="1">
    <source>
        <dbReference type="PIRNR" id="PIRNR003107"/>
    </source>
</evidence>
<feature type="coiled-coil region" evidence="2">
    <location>
        <begin position="3"/>
        <end position="30"/>
    </location>
</feature>
<evidence type="ECO:0000256" key="2">
    <source>
        <dbReference type="SAM" id="Coils"/>
    </source>
</evidence>
<dbReference type="InterPro" id="IPR026022">
    <property type="entry name" value="PhoU_dom"/>
</dbReference>
<comment type="caution">
    <text evidence="4">The sequence shown here is derived from an EMBL/GenBank/DDBJ whole genome shotgun (WGS) entry which is preliminary data.</text>
</comment>
<proteinExistence type="inferred from homology"/>
<dbReference type="Gene3D" id="1.20.58.220">
    <property type="entry name" value="Phosphate transport system protein phou homolog 2, domain 2"/>
    <property type="match status" value="1"/>
</dbReference>
<organism evidence="4 5">
    <name type="scientific">Sarcina ventriculi</name>
    <name type="common">Clostridium ventriculi</name>
    <dbReference type="NCBI Taxonomy" id="1267"/>
    <lineage>
        <taxon>Bacteria</taxon>
        <taxon>Bacillati</taxon>
        <taxon>Bacillota</taxon>
        <taxon>Clostridia</taxon>
        <taxon>Eubacteriales</taxon>
        <taxon>Clostridiaceae</taxon>
        <taxon>Sarcina</taxon>
    </lineage>
</organism>
<dbReference type="SUPFAM" id="SSF109755">
    <property type="entry name" value="PhoU-like"/>
    <property type="match status" value="1"/>
</dbReference>
<dbReference type="Pfam" id="PF01895">
    <property type="entry name" value="PhoU"/>
    <property type="match status" value="2"/>
</dbReference>
<dbReference type="RefSeq" id="WP_055258295.1">
    <property type="nucleotide sequence ID" value="NZ_BCMV01000066.1"/>
</dbReference>
<comment type="similarity">
    <text evidence="1">Belongs to the PhoU family.</text>
</comment>
<keyword evidence="5" id="KW-1185">Reference proteome</keyword>
<reference evidence="4 5" key="1">
    <citation type="submission" date="2015-09" db="EMBL/GenBank/DDBJ databases">
        <authorList>
            <consortium name="Pathogen Informatics"/>
            <person name="Wu L."/>
            <person name="Ma J."/>
        </authorList>
    </citation>
    <scope>NUCLEOTIDE SEQUENCE [LARGE SCALE GENOMIC DNA]</scope>
    <source>
        <strain evidence="4 5">2789STDY5834858</strain>
    </source>
</reference>
<feature type="domain" description="PhoU" evidence="3">
    <location>
        <begin position="120"/>
        <end position="205"/>
    </location>
</feature>
<dbReference type="Proteomes" id="UP000095488">
    <property type="component" value="Unassembled WGS sequence"/>
</dbReference>
<comment type="function">
    <text evidence="1">Plays a role in the regulation of phosphate uptake.</text>
</comment>
<evidence type="ECO:0000259" key="3">
    <source>
        <dbReference type="Pfam" id="PF01895"/>
    </source>
</evidence>
<dbReference type="PIRSF" id="PIRSF003107">
    <property type="entry name" value="PhoU"/>
    <property type="match status" value="1"/>
</dbReference>
<dbReference type="NCBIfam" id="TIGR02135">
    <property type="entry name" value="phoU_full"/>
    <property type="match status" value="1"/>
</dbReference>
<keyword evidence="1" id="KW-0963">Cytoplasm</keyword>
<dbReference type="InterPro" id="IPR028366">
    <property type="entry name" value="PhoU"/>
</dbReference>
<sequence length="217" mass="24782">MVNKNLVVSIENLKNDIIDMMEQCAKLIDMSLVSIINRDVELAKKVIDLDDEVDNLRVYIIDKSVRLIALKQPVARDLRLIYSLGYMALDLERIGDYSVNIAEKSLKLVEEDDIEPLGDIVRMRDMCISMLYEVEKALKGNDAKAAYSSANHDDVLDDLYKRAYKEIVKNMHKDDQNIDKGVRTLFIARYLERIGDHITNICENVIYAVNGDVVEIG</sequence>
<comment type="subunit">
    <text evidence="1">Homodimer.</text>
</comment>
<accession>A0ABP2AQY2</accession>
<gene>
    <name evidence="4" type="primary">phoU_2</name>
    <name evidence="4" type="ORF">ERS852473_01022</name>
</gene>
<comment type="subcellular location">
    <subcellularLocation>
        <location evidence="1">Cytoplasm</location>
    </subcellularLocation>
</comment>